<dbReference type="AlphaFoldDB" id="A0A9W9XDZ1"/>
<evidence type="ECO:0000256" key="4">
    <source>
        <dbReference type="ARBA" id="ARBA00011534"/>
    </source>
</evidence>
<dbReference type="InterPro" id="IPR008266">
    <property type="entry name" value="Tyr_kinase_AS"/>
</dbReference>
<comment type="function">
    <text evidence="1">Component of the EKC/KEOPS complex that is required for the formation of a threonylcarbamoyl group on adenosine at position 37 (t(6)A37) in tRNAs that read codons beginning with adenine. The complex is probably involved in the transfer of the threonylcarbamoyl moiety of threonylcarbamoyl-AMP (TC-AMP) to the N6 group of A37. BUD32 has ATPase activity in the context of the EKC/KEOPS complex and likely plays a supporting role to the catalytic subunit KAE1. The EKC/KEOPS complex also promotes both telomere uncapping and telomere elongation. The complex is required for efficient recruitment of transcriptional coactivators.</text>
</comment>
<comment type="subunit">
    <text evidence="4">Component of the EKC/KEOPS complex composed of at least BUD32, CGI121, GON7, KAE1 and PCC1; the whole complex dimerizes.</text>
</comment>
<comment type="subcellular location">
    <subcellularLocation>
        <location evidence="2">Chromosome</location>
        <location evidence="2">Telomere</location>
    </subcellularLocation>
</comment>
<comment type="catalytic activity">
    <reaction evidence="17">
        <text>L-seryl-[protein] + ATP = O-phospho-L-seryl-[protein] + ADP + H(+)</text>
        <dbReference type="Rhea" id="RHEA:17989"/>
        <dbReference type="Rhea" id="RHEA-COMP:9863"/>
        <dbReference type="Rhea" id="RHEA-COMP:11604"/>
        <dbReference type="ChEBI" id="CHEBI:15378"/>
        <dbReference type="ChEBI" id="CHEBI:29999"/>
        <dbReference type="ChEBI" id="CHEBI:30616"/>
        <dbReference type="ChEBI" id="CHEBI:83421"/>
        <dbReference type="ChEBI" id="CHEBI:456216"/>
        <dbReference type="EC" id="2.7.11.1"/>
    </reaction>
</comment>
<proteinExistence type="inferred from homology"/>
<accession>A0A9W9XDZ1</accession>
<dbReference type="PANTHER" id="PTHR24346:SF82">
    <property type="entry name" value="KP78A-RELATED"/>
    <property type="match status" value="1"/>
</dbReference>
<evidence type="ECO:0000313" key="19">
    <source>
        <dbReference type="EMBL" id="KAJ5489113.1"/>
    </source>
</evidence>
<evidence type="ECO:0000256" key="9">
    <source>
        <dbReference type="ARBA" id="ARBA00022679"/>
    </source>
</evidence>
<evidence type="ECO:0000256" key="5">
    <source>
        <dbReference type="ARBA" id="ARBA00012513"/>
    </source>
</evidence>
<evidence type="ECO:0000256" key="12">
    <source>
        <dbReference type="ARBA" id="ARBA00022840"/>
    </source>
</evidence>
<dbReference type="SUPFAM" id="SSF56112">
    <property type="entry name" value="Protein kinase-like (PK-like)"/>
    <property type="match status" value="1"/>
</dbReference>
<dbReference type="Pfam" id="PF00069">
    <property type="entry name" value="Pkinase"/>
    <property type="match status" value="1"/>
</dbReference>
<evidence type="ECO:0000256" key="10">
    <source>
        <dbReference type="ARBA" id="ARBA00022741"/>
    </source>
</evidence>
<comment type="caution">
    <text evidence="19">The sequence shown here is derived from an EMBL/GenBank/DDBJ whole genome shotgun (WGS) entry which is preliminary data.</text>
</comment>
<dbReference type="SMART" id="SM00220">
    <property type="entry name" value="S_TKc"/>
    <property type="match status" value="1"/>
</dbReference>
<dbReference type="PANTHER" id="PTHR24346">
    <property type="entry name" value="MAP/MICROTUBULE AFFINITY-REGULATING KINASE"/>
    <property type="match status" value="1"/>
</dbReference>
<evidence type="ECO:0000256" key="3">
    <source>
        <dbReference type="ARBA" id="ARBA00010791"/>
    </source>
</evidence>
<dbReference type="GO" id="GO:0004674">
    <property type="term" value="F:protein serine/threonine kinase activity"/>
    <property type="evidence" value="ECO:0007669"/>
    <property type="project" value="UniProtKB-KW"/>
</dbReference>
<evidence type="ECO:0000256" key="6">
    <source>
        <dbReference type="ARBA" id="ARBA00013948"/>
    </source>
</evidence>
<keyword evidence="11" id="KW-0418">Kinase</keyword>
<reference evidence="19" key="1">
    <citation type="submission" date="2022-12" db="EMBL/GenBank/DDBJ databases">
        <authorList>
            <person name="Petersen C."/>
        </authorList>
    </citation>
    <scope>NUCLEOTIDE SEQUENCE</scope>
    <source>
        <strain evidence="19">IBT 30728</strain>
    </source>
</reference>
<evidence type="ECO:0000256" key="7">
    <source>
        <dbReference type="ARBA" id="ARBA00019973"/>
    </source>
</evidence>
<sequence>MDKYRYETPDAWKRGFCLSVRDLVDPESKLAQKYPHLCQIFRHRLETAYSERQFKPVSLCAHTDYENGYQGSRSDSDHFQRTEWFRQLQKADWMKDDTRNRMEHICPDVSKRMDFYGIAGEGTFGSVFLAREHNEEAADPNHLEHYAVKVTKHETLIGGLHDGLWEAPNGVVPDTRAPPTYIPSEALVMFFLTDSDRFPKLDSVYTHDRFQAIVMSPCVDYSSERQPVPSGDYDRQFPGFTARYLLTKDRKPLLSVNQACKVSAQLLEAMRHLADMNIWHNDISVNNILVDKNLNAQMIDLGEFAFGLEEQDFLQAGFRSVPFQEYQMFPELALSEEKDNGICRSDLHDLREECMWKFGTIIYGILHGHWPWDEAPKNGEPHRDLLDPDVYYDKSHIYHRRNRILNEPLPIDENLPQDCKVVLQSMFSKDPAERPSLAELEGYPWFAQWARETQVFERPFSKEFRSTYTQRRR</sequence>
<organism evidence="19 20">
    <name type="scientific">Penicillium diatomitis</name>
    <dbReference type="NCBI Taxonomy" id="2819901"/>
    <lineage>
        <taxon>Eukaryota</taxon>
        <taxon>Fungi</taxon>
        <taxon>Dikarya</taxon>
        <taxon>Ascomycota</taxon>
        <taxon>Pezizomycotina</taxon>
        <taxon>Eurotiomycetes</taxon>
        <taxon>Eurotiomycetidae</taxon>
        <taxon>Eurotiales</taxon>
        <taxon>Aspergillaceae</taxon>
        <taxon>Penicillium</taxon>
    </lineage>
</organism>
<dbReference type="PROSITE" id="PS50011">
    <property type="entry name" value="PROTEIN_KINASE_DOM"/>
    <property type="match status" value="1"/>
</dbReference>
<protein>
    <recommendedName>
        <fullName evidence="7">EKC/KEOPS complex subunit BUD32</fullName>
        <ecNumber evidence="5">2.7.11.1</ecNumber>
    </recommendedName>
    <alternativeName>
        <fullName evidence="14 15">Atypical Serine/threonine protein kinase BUD32</fullName>
    </alternativeName>
    <alternativeName>
        <fullName evidence="6">EKC/KEOPS complex subunit bud32</fullName>
    </alternativeName>
</protein>
<evidence type="ECO:0000256" key="13">
    <source>
        <dbReference type="ARBA" id="ARBA00022895"/>
    </source>
</evidence>
<dbReference type="InterPro" id="IPR000719">
    <property type="entry name" value="Prot_kinase_dom"/>
</dbReference>
<dbReference type="GeneID" id="81623854"/>
<evidence type="ECO:0000256" key="2">
    <source>
        <dbReference type="ARBA" id="ARBA00004574"/>
    </source>
</evidence>
<evidence type="ECO:0000313" key="20">
    <source>
        <dbReference type="Proteomes" id="UP001148312"/>
    </source>
</evidence>
<dbReference type="GO" id="GO:0005737">
    <property type="term" value="C:cytoplasm"/>
    <property type="evidence" value="ECO:0007669"/>
    <property type="project" value="TreeGrafter"/>
</dbReference>
<evidence type="ECO:0000256" key="14">
    <source>
        <dbReference type="ARBA" id="ARBA00030980"/>
    </source>
</evidence>
<name>A0A9W9XDZ1_9EURO</name>
<keyword evidence="9" id="KW-0808">Transferase</keyword>
<dbReference type="GO" id="GO:0035556">
    <property type="term" value="P:intracellular signal transduction"/>
    <property type="evidence" value="ECO:0007669"/>
    <property type="project" value="TreeGrafter"/>
</dbReference>
<keyword evidence="10" id="KW-0547">Nucleotide-binding</keyword>
<keyword evidence="13" id="KW-0158">Chromosome</keyword>
<keyword evidence="8" id="KW-0723">Serine/threonine-protein kinase</keyword>
<evidence type="ECO:0000256" key="1">
    <source>
        <dbReference type="ARBA" id="ARBA00003747"/>
    </source>
</evidence>
<dbReference type="Proteomes" id="UP001148312">
    <property type="component" value="Unassembled WGS sequence"/>
</dbReference>
<evidence type="ECO:0000256" key="15">
    <source>
        <dbReference type="ARBA" id="ARBA00033194"/>
    </source>
</evidence>
<comment type="catalytic activity">
    <reaction evidence="16">
        <text>L-threonyl-[protein] + ATP = O-phospho-L-threonyl-[protein] + ADP + H(+)</text>
        <dbReference type="Rhea" id="RHEA:46608"/>
        <dbReference type="Rhea" id="RHEA-COMP:11060"/>
        <dbReference type="Rhea" id="RHEA-COMP:11605"/>
        <dbReference type="ChEBI" id="CHEBI:15378"/>
        <dbReference type="ChEBI" id="CHEBI:30013"/>
        <dbReference type="ChEBI" id="CHEBI:30616"/>
        <dbReference type="ChEBI" id="CHEBI:61977"/>
        <dbReference type="ChEBI" id="CHEBI:456216"/>
        <dbReference type="EC" id="2.7.11.1"/>
    </reaction>
</comment>
<gene>
    <name evidence="19" type="ORF">N7539_004003</name>
</gene>
<dbReference type="EMBL" id="JAPWDQ010000004">
    <property type="protein sequence ID" value="KAJ5489113.1"/>
    <property type="molecule type" value="Genomic_DNA"/>
</dbReference>
<reference evidence="19" key="2">
    <citation type="journal article" date="2023" name="IMA Fungus">
        <title>Comparative genomic study of the Penicillium genus elucidates a diverse pangenome and 15 lateral gene transfer events.</title>
        <authorList>
            <person name="Petersen C."/>
            <person name="Sorensen T."/>
            <person name="Nielsen M.R."/>
            <person name="Sondergaard T.E."/>
            <person name="Sorensen J.L."/>
            <person name="Fitzpatrick D.A."/>
            <person name="Frisvad J.C."/>
            <person name="Nielsen K.L."/>
        </authorList>
    </citation>
    <scope>NUCLEOTIDE SEQUENCE</scope>
    <source>
        <strain evidence="19">IBT 30728</strain>
    </source>
</reference>
<evidence type="ECO:0000256" key="17">
    <source>
        <dbReference type="ARBA" id="ARBA00048679"/>
    </source>
</evidence>
<keyword evidence="12" id="KW-0067">ATP-binding</keyword>
<dbReference type="InterPro" id="IPR011009">
    <property type="entry name" value="Kinase-like_dom_sf"/>
</dbReference>
<evidence type="ECO:0000256" key="11">
    <source>
        <dbReference type="ARBA" id="ARBA00022777"/>
    </source>
</evidence>
<evidence type="ECO:0000256" key="8">
    <source>
        <dbReference type="ARBA" id="ARBA00022527"/>
    </source>
</evidence>
<dbReference type="EC" id="2.7.11.1" evidence="5"/>
<dbReference type="PROSITE" id="PS00109">
    <property type="entry name" value="PROTEIN_KINASE_TYR"/>
    <property type="match status" value="1"/>
</dbReference>
<dbReference type="GO" id="GO:0000781">
    <property type="term" value="C:chromosome, telomeric region"/>
    <property type="evidence" value="ECO:0007669"/>
    <property type="project" value="UniProtKB-SubCell"/>
</dbReference>
<feature type="domain" description="Protein kinase" evidence="18">
    <location>
        <begin position="113"/>
        <end position="446"/>
    </location>
</feature>
<keyword evidence="20" id="KW-1185">Reference proteome</keyword>
<evidence type="ECO:0000256" key="16">
    <source>
        <dbReference type="ARBA" id="ARBA00047899"/>
    </source>
</evidence>
<keyword evidence="13" id="KW-0779">Telomere</keyword>
<comment type="similarity">
    <text evidence="3">Belongs to the protein kinase superfamily. CAMK Ser/Thr protein kinase family. NIM1 subfamily.</text>
</comment>
<dbReference type="GO" id="GO:0005524">
    <property type="term" value="F:ATP binding"/>
    <property type="evidence" value="ECO:0007669"/>
    <property type="project" value="UniProtKB-KW"/>
</dbReference>
<evidence type="ECO:0000259" key="18">
    <source>
        <dbReference type="PROSITE" id="PS50011"/>
    </source>
</evidence>
<dbReference type="Gene3D" id="1.10.510.10">
    <property type="entry name" value="Transferase(Phosphotransferase) domain 1"/>
    <property type="match status" value="1"/>
</dbReference>
<dbReference type="RefSeq" id="XP_056791146.1">
    <property type="nucleotide sequence ID" value="XM_056933605.1"/>
</dbReference>